<keyword evidence="2 8" id="KW-0963">Cytoplasm</keyword>
<dbReference type="Proteomes" id="UP001055039">
    <property type="component" value="Unassembled WGS sequence"/>
</dbReference>
<reference evidence="13" key="1">
    <citation type="journal article" date="2021" name="Front. Microbiol.">
        <title>Comprehensive Comparative Genomics and Phenotyping of Methylobacterium Species.</title>
        <authorList>
            <person name="Alessa O."/>
            <person name="Ogura Y."/>
            <person name="Fujitani Y."/>
            <person name="Takami H."/>
            <person name="Hayashi T."/>
            <person name="Sahin N."/>
            <person name="Tani A."/>
        </authorList>
    </citation>
    <scope>NUCLEOTIDE SEQUENCE</scope>
    <source>
        <strain evidence="13">NBRC 15686</strain>
    </source>
</reference>
<dbReference type="InterPro" id="IPR005839">
    <property type="entry name" value="Methylthiotransferase"/>
</dbReference>
<feature type="binding site" evidence="8">
    <location>
        <position position="107"/>
    </location>
    <ligand>
        <name>[4Fe-4S] cluster</name>
        <dbReference type="ChEBI" id="CHEBI:49883"/>
        <label>1</label>
    </ligand>
</feature>
<keyword evidence="4 8" id="KW-0949">S-adenosyl-L-methionine</keyword>
<keyword evidence="13" id="KW-0689">Ribosomal protein</keyword>
<dbReference type="PROSITE" id="PS51918">
    <property type="entry name" value="RADICAL_SAM"/>
    <property type="match status" value="1"/>
</dbReference>
<dbReference type="PANTHER" id="PTHR43837:SF1">
    <property type="entry name" value="RIBOSOMAL PROTEIN US12 METHYLTHIOTRANSFERASE RIMO"/>
    <property type="match status" value="1"/>
</dbReference>
<dbReference type="InterPro" id="IPR006638">
    <property type="entry name" value="Elp3/MiaA/NifB-like_rSAM"/>
</dbReference>
<keyword evidence="7 8" id="KW-0411">Iron-sulfur</keyword>
<proteinExistence type="inferred from homology"/>
<keyword evidence="1 8" id="KW-0004">4Fe-4S</keyword>
<keyword evidence="3 8" id="KW-0808">Transferase</keyword>
<dbReference type="EC" id="2.8.4.4" evidence="8"/>
<dbReference type="SFLD" id="SFLDS00029">
    <property type="entry name" value="Radical_SAM"/>
    <property type="match status" value="1"/>
</dbReference>
<evidence type="ECO:0000256" key="7">
    <source>
        <dbReference type="ARBA" id="ARBA00023014"/>
    </source>
</evidence>
<evidence type="ECO:0000313" key="14">
    <source>
        <dbReference type="Proteomes" id="UP001055039"/>
    </source>
</evidence>
<dbReference type="PROSITE" id="PS01278">
    <property type="entry name" value="MTTASE_RADICAL"/>
    <property type="match status" value="1"/>
</dbReference>
<evidence type="ECO:0000256" key="2">
    <source>
        <dbReference type="ARBA" id="ARBA00022490"/>
    </source>
</evidence>
<dbReference type="InterPro" id="IPR007197">
    <property type="entry name" value="rSAM"/>
</dbReference>
<comment type="function">
    <text evidence="8">Catalyzes the methylthiolation of an aspartic acid residue of ribosomal protein uS12.</text>
</comment>
<dbReference type="SUPFAM" id="SSF102114">
    <property type="entry name" value="Radical SAM enzymes"/>
    <property type="match status" value="1"/>
</dbReference>
<dbReference type="SFLD" id="SFLDF00274">
    <property type="entry name" value="ribosomal_protein_S12_methylth"/>
    <property type="match status" value="1"/>
</dbReference>
<comment type="subcellular location">
    <subcellularLocation>
        <location evidence="8">Cytoplasm</location>
    </subcellularLocation>
</comment>
<dbReference type="InterPro" id="IPR058240">
    <property type="entry name" value="rSAM_sf"/>
</dbReference>
<dbReference type="Pfam" id="PF04055">
    <property type="entry name" value="Radical_SAM"/>
    <property type="match status" value="1"/>
</dbReference>
<feature type="binding site" evidence="8">
    <location>
        <position position="42"/>
    </location>
    <ligand>
        <name>[4Fe-4S] cluster</name>
        <dbReference type="ChEBI" id="CHEBI:49883"/>
        <label>1</label>
    </ligand>
</feature>
<dbReference type="PROSITE" id="PS50926">
    <property type="entry name" value="TRAM"/>
    <property type="match status" value="1"/>
</dbReference>
<dbReference type="SFLD" id="SFLDG01082">
    <property type="entry name" value="B12-binding_domain_containing"/>
    <property type="match status" value="1"/>
</dbReference>
<evidence type="ECO:0000256" key="6">
    <source>
        <dbReference type="ARBA" id="ARBA00023004"/>
    </source>
</evidence>
<evidence type="ECO:0000256" key="1">
    <source>
        <dbReference type="ARBA" id="ARBA00022485"/>
    </source>
</evidence>
<dbReference type="Gene3D" id="2.40.50.140">
    <property type="entry name" value="Nucleic acid-binding proteins"/>
    <property type="match status" value="1"/>
</dbReference>
<feature type="binding site" evidence="8">
    <location>
        <position position="78"/>
    </location>
    <ligand>
        <name>[4Fe-4S] cluster</name>
        <dbReference type="ChEBI" id="CHEBI:49883"/>
        <label>1</label>
    </ligand>
</feature>
<dbReference type="SFLD" id="SFLDG01061">
    <property type="entry name" value="methylthiotransferase"/>
    <property type="match status" value="1"/>
</dbReference>
<evidence type="ECO:0000259" key="11">
    <source>
        <dbReference type="PROSITE" id="PS51449"/>
    </source>
</evidence>
<dbReference type="InterPro" id="IPR002792">
    <property type="entry name" value="TRAM_dom"/>
</dbReference>
<dbReference type="InterPro" id="IPR012340">
    <property type="entry name" value="NA-bd_OB-fold"/>
</dbReference>
<reference evidence="13" key="2">
    <citation type="submission" date="2021-08" db="EMBL/GenBank/DDBJ databases">
        <authorList>
            <person name="Tani A."/>
            <person name="Ola A."/>
            <person name="Ogura Y."/>
            <person name="Katsura K."/>
            <person name="Hayashi T."/>
        </authorList>
    </citation>
    <scope>NUCLEOTIDE SEQUENCE</scope>
    <source>
        <strain evidence="13">NBRC 15686</strain>
    </source>
</reference>
<evidence type="ECO:0000259" key="12">
    <source>
        <dbReference type="PROSITE" id="PS51918"/>
    </source>
</evidence>
<dbReference type="InterPro" id="IPR020612">
    <property type="entry name" value="Methylthiotransferase_CS"/>
</dbReference>
<keyword evidence="5 8" id="KW-0479">Metal-binding</keyword>
<keyword evidence="6 8" id="KW-0408">Iron</keyword>
<dbReference type="PROSITE" id="PS51449">
    <property type="entry name" value="MTTASE_N"/>
    <property type="match status" value="1"/>
</dbReference>
<dbReference type="CDD" id="cd01335">
    <property type="entry name" value="Radical_SAM"/>
    <property type="match status" value="1"/>
</dbReference>
<comment type="similarity">
    <text evidence="8">Belongs to the methylthiotransferase family. RimO subfamily.</text>
</comment>
<evidence type="ECO:0000256" key="4">
    <source>
        <dbReference type="ARBA" id="ARBA00022691"/>
    </source>
</evidence>
<dbReference type="InterPro" id="IPR005840">
    <property type="entry name" value="Ribosomal_uS12_MeSTrfase_RimO"/>
</dbReference>
<feature type="binding site" evidence="8">
    <location>
        <position position="174"/>
    </location>
    <ligand>
        <name>[4Fe-4S] cluster</name>
        <dbReference type="ChEBI" id="CHEBI:49883"/>
        <label>2</label>
        <note>4Fe-4S-S-AdoMet</note>
    </ligand>
</feature>
<dbReference type="NCBIfam" id="TIGR01125">
    <property type="entry name" value="30S ribosomal protein S12 methylthiotransferase RimO"/>
    <property type="match status" value="1"/>
</dbReference>
<evidence type="ECO:0000259" key="10">
    <source>
        <dbReference type="PROSITE" id="PS50926"/>
    </source>
</evidence>
<feature type="domain" description="MTTase N-terminal" evidence="11">
    <location>
        <begin position="33"/>
        <end position="143"/>
    </location>
</feature>
<dbReference type="Gene3D" id="3.40.50.12160">
    <property type="entry name" value="Methylthiotransferase, N-terminal domain"/>
    <property type="match status" value="1"/>
</dbReference>
<organism evidence="13 14">
    <name type="scientific">Methylorubrum aminovorans</name>
    <dbReference type="NCBI Taxonomy" id="269069"/>
    <lineage>
        <taxon>Bacteria</taxon>
        <taxon>Pseudomonadati</taxon>
        <taxon>Pseudomonadota</taxon>
        <taxon>Alphaproteobacteria</taxon>
        <taxon>Hyphomicrobiales</taxon>
        <taxon>Methylobacteriaceae</taxon>
        <taxon>Methylorubrum</taxon>
    </lineage>
</organism>
<evidence type="ECO:0000256" key="8">
    <source>
        <dbReference type="HAMAP-Rule" id="MF_01865"/>
    </source>
</evidence>
<feature type="binding site" evidence="8">
    <location>
        <position position="181"/>
    </location>
    <ligand>
        <name>[4Fe-4S] cluster</name>
        <dbReference type="ChEBI" id="CHEBI:49883"/>
        <label>2</label>
        <note>4Fe-4S-S-AdoMet</note>
    </ligand>
</feature>
<keyword evidence="14" id="KW-1185">Reference proteome</keyword>
<dbReference type="Gene3D" id="3.80.30.20">
    <property type="entry name" value="tm_1862 like domain"/>
    <property type="match status" value="1"/>
</dbReference>
<comment type="caution">
    <text evidence="13">The sequence shown here is derived from an EMBL/GenBank/DDBJ whole genome shotgun (WGS) entry which is preliminary data.</text>
</comment>
<dbReference type="EMBL" id="BPRC01000005">
    <property type="protein sequence ID" value="GJE64851.1"/>
    <property type="molecule type" value="Genomic_DNA"/>
</dbReference>
<keyword evidence="13" id="KW-0687">Ribonucleoprotein</keyword>
<dbReference type="InterPro" id="IPR038135">
    <property type="entry name" value="Methylthiotransferase_N_sf"/>
</dbReference>
<evidence type="ECO:0000313" key="13">
    <source>
        <dbReference type="EMBL" id="GJE64851.1"/>
    </source>
</evidence>
<dbReference type="Pfam" id="PF00919">
    <property type="entry name" value="UPF0004"/>
    <property type="match status" value="1"/>
</dbReference>
<dbReference type="InterPro" id="IPR013848">
    <property type="entry name" value="Methylthiotransferase_N"/>
</dbReference>
<accession>A0ABQ4UDP6</accession>
<feature type="region of interest" description="Disordered" evidence="9">
    <location>
        <begin position="1"/>
        <end position="29"/>
    </location>
</feature>
<evidence type="ECO:0000256" key="5">
    <source>
        <dbReference type="ARBA" id="ARBA00022723"/>
    </source>
</evidence>
<name>A0ABQ4UDP6_9HYPH</name>
<dbReference type="GO" id="GO:0005840">
    <property type="term" value="C:ribosome"/>
    <property type="evidence" value="ECO:0007669"/>
    <property type="project" value="UniProtKB-KW"/>
</dbReference>
<gene>
    <name evidence="8 13" type="primary">rimO</name>
    <name evidence="13" type="ORF">LNAOJCKE_2058</name>
</gene>
<sequence>MQDARASDPEAPPQRAVMTATASPSDTKGAAAPRISFVSLGCPKALVDSERILTHLRAEGYELSRRHDGADVVIVNTCGFLDSAKAESLQAIGEAMAENGRVIVTGCMGAQPDEIREKYPNLLAVTGPQAYESVVAAVHEAVPPAHDPFLDLIPPQGVKLTPRHYAYLKISEGCNNRCTFCIIPSLRGDLVSRPAGDVLREAEKLVKAGVKELLVVSQDTSAYGIDTRYATSPWRDREVRARFYDLASELGELGAWVRLHYVYPYPHVDEVIPLMAEGKILPYLDMPLQHASPSVLKRMRRPGNQEKQLERIRRWREICPELAIRSTFIVGFPGETEAEFEELLEWMREAKLERVGCFEYEPVKGAPANDLGLLVPPEVKAERKRRFMEAQSHVSLRLQRAKVGKRLQVIIDEAGPSGARGRSKADAPEIDGSVHVASRRPVRPGDIVTVKIERADAYDLHGIAV</sequence>
<evidence type="ECO:0000256" key="3">
    <source>
        <dbReference type="ARBA" id="ARBA00022679"/>
    </source>
</evidence>
<dbReference type="SMART" id="SM00729">
    <property type="entry name" value="Elp3"/>
    <property type="match status" value="1"/>
</dbReference>
<feature type="domain" description="TRAM" evidence="10">
    <location>
        <begin position="400"/>
        <end position="465"/>
    </location>
</feature>
<comment type="cofactor">
    <cofactor evidence="8">
        <name>[4Fe-4S] cluster</name>
        <dbReference type="ChEBI" id="CHEBI:49883"/>
    </cofactor>
    <text evidence="8">Binds 2 [4Fe-4S] clusters. One cluster is coordinated with 3 cysteines and an exchangeable S-adenosyl-L-methionine.</text>
</comment>
<dbReference type="Pfam" id="PF18693">
    <property type="entry name" value="TRAM_2"/>
    <property type="match status" value="1"/>
</dbReference>
<dbReference type="NCBIfam" id="TIGR00089">
    <property type="entry name" value="MiaB/RimO family radical SAM methylthiotransferase"/>
    <property type="match status" value="1"/>
</dbReference>
<protein>
    <recommendedName>
        <fullName evidence="8">Ribosomal protein uS12 methylthiotransferase RimO</fullName>
        <shortName evidence="8">uS12 MTTase</shortName>
        <shortName evidence="8">uS12 methylthiotransferase</shortName>
        <ecNumber evidence="8">2.8.4.4</ecNumber>
    </recommendedName>
    <alternativeName>
        <fullName evidence="8">Ribosomal protein uS12 (aspartate-C(3))-methylthiotransferase</fullName>
    </alternativeName>
    <alternativeName>
        <fullName evidence="8">Ribosome maturation factor RimO</fullName>
    </alternativeName>
</protein>
<comment type="catalytic activity">
    <reaction evidence="8">
        <text>L-aspartate(89)-[ribosomal protein uS12]-hydrogen + (sulfur carrier)-SH + AH2 + 2 S-adenosyl-L-methionine = 3-methylsulfanyl-L-aspartate(89)-[ribosomal protein uS12]-hydrogen + (sulfur carrier)-H + 5'-deoxyadenosine + L-methionine + A + S-adenosyl-L-homocysteine + 2 H(+)</text>
        <dbReference type="Rhea" id="RHEA:37087"/>
        <dbReference type="Rhea" id="RHEA-COMP:10460"/>
        <dbReference type="Rhea" id="RHEA-COMP:10461"/>
        <dbReference type="Rhea" id="RHEA-COMP:14737"/>
        <dbReference type="Rhea" id="RHEA-COMP:14739"/>
        <dbReference type="ChEBI" id="CHEBI:13193"/>
        <dbReference type="ChEBI" id="CHEBI:15378"/>
        <dbReference type="ChEBI" id="CHEBI:17319"/>
        <dbReference type="ChEBI" id="CHEBI:17499"/>
        <dbReference type="ChEBI" id="CHEBI:29917"/>
        <dbReference type="ChEBI" id="CHEBI:29961"/>
        <dbReference type="ChEBI" id="CHEBI:57844"/>
        <dbReference type="ChEBI" id="CHEBI:57856"/>
        <dbReference type="ChEBI" id="CHEBI:59789"/>
        <dbReference type="ChEBI" id="CHEBI:64428"/>
        <dbReference type="ChEBI" id="CHEBI:73599"/>
        <dbReference type="EC" id="2.8.4.4"/>
    </reaction>
</comment>
<dbReference type="PANTHER" id="PTHR43837">
    <property type="entry name" value="RIBOSOMAL PROTEIN S12 METHYLTHIOTRANSFERASE RIMO"/>
    <property type="match status" value="1"/>
</dbReference>
<feature type="domain" description="Radical SAM core" evidence="12">
    <location>
        <begin position="160"/>
        <end position="397"/>
    </location>
</feature>
<dbReference type="InterPro" id="IPR023404">
    <property type="entry name" value="rSAM_horseshoe"/>
</dbReference>
<feature type="binding site" evidence="8">
    <location>
        <position position="178"/>
    </location>
    <ligand>
        <name>[4Fe-4S] cluster</name>
        <dbReference type="ChEBI" id="CHEBI:49883"/>
        <label>2</label>
        <note>4Fe-4S-S-AdoMet</note>
    </ligand>
</feature>
<evidence type="ECO:0000256" key="9">
    <source>
        <dbReference type="SAM" id="MobiDB-lite"/>
    </source>
</evidence>
<dbReference type="HAMAP" id="MF_01865">
    <property type="entry name" value="MTTase_RimO"/>
    <property type="match status" value="1"/>
</dbReference>